<dbReference type="Proteomes" id="UP000027778">
    <property type="component" value="Unassembled WGS sequence"/>
</dbReference>
<proteinExistence type="predicted"/>
<feature type="transmembrane region" description="Helical" evidence="1">
    <location>
        <begin position="12"/>
        <end position="34"/>
    </location>
</feature>
<evidence type="ECO:0000256" key="1">
    <source>
        <dbReference type="SAM" id="Phobius"/>
    </source>
</evidence>
<protein>
    <submittedName>
        <fullName evidence="2">Uncharacterized protein</fullName>
    </submittedName>
</protein>
<dbReference type="STRING" id="574375.AZF08_07735"/>
<name>A0A073KDC5_9BACI</name>
<evidence type="ECO:0000313" key="2">
    <source>
        <dbReference type="EMBL" id="KEK25269.1"/>
    </source>
</evidence>
<dbReference type="OrthoDB" id="2900573at2"/>
<gene>
    <name evidence="2" type="ORF">BAGA_11605</name>
</gene>
<organism evidence="2 3">
    <name type="scientific">Bacillus gaemokensis</name>
    <dbReference type="NCBI Taxonomy" id="574375"/>
    <lineage>
        <taxon>Bacteria</taxon>
        <taxon>Bacillati</taxon>
        <taxon>Bacillota</taxon>
        <taxon>Bacilli</taxon>
        <taxon>Bacillales</taxon>
        <taxon>Bacillaceae</taxon>
        <taxon>Bacillus</taxon>
        <taxon>Bacillus cereus group</taxon>
    </lineage>
</organism>
<accession>A0A073KDC5</accession>
<dbReference type="AlphaFoldDB" id="A0A073KDC5"/>
<keyword evidence="1" id="KW-0472">Membrane</keyword>
<keyword evidence="3" id="KW-1185">Reference proteome</keyword>
<reference evidence="2 3" key="1">
    <citation type="submission" date="2014-06" db="EMBL/GenBank/DDBJ databases">
        <title>Draft genome sequence of Bacillus gaemokensis JCM 15801 (MCCC 1A00707).</title>
        <authorList>
            <person name="Lai Q."/>
            <person name="Liu Y."/>
            <person name="Shao Z."/>
        </authorList>
    </citation>
    <scope>NUCLEOTIDE SEQUENCE [LARGE SCALE GENOMIC DNA]</scope>
    <source>
        <strain evidence="2 3">JCM 15801</strain>
    </source>
</reference>
<keyword evidence="1" id="KW-0812">Transmembrane</keyword>
<dbReference type="EMBL" id="JOTM01000002">
    <property type="protein sequence ID" value="KEK25269.1"/>
    <property type="molecule type" value="Genomic_DNA"/>
</dbReference>
<dbReference type="eggNOG" id="ENOG5030DZR">
    <property type="taxonomic scope" value="Bacteria"/>
</dbReference>
<comment type="caution">
    <text evidence="2">The sequence shown here is derived from an EMBL/GenBank/DDBJ whole genome shotgun (WGS) entry which is preliminary data.</text>
</comment>
<keyword evidence="1" id="KW-1133">Transmembrane helix</keyword>
<dbReference type="RefSeq" id="WP_033673117.1">
    <property type="nucleotide sequence ID" value="NZ_JOTM01000002.1"/>
</dbReference>
<evidence type="ECO:0000313" key="3">
    <source>
        <dbReference type="Proteomes" id="UP000027778"/>
    </source>
</evidence>
<sequence>MEFLLQDAILYISVVTTALCLLEVFFLTNVSRFVRQQTSSGRQKAFAIVDTCEESLGNISLFSIFYKYGMIRSVRRQESSGESDEVGPYKPMFR</sequence>